<evidence type="ECO:0000313" key="3">
    <source>
        <dbReference type="EMBL" id="ORA16619.1"/>
    </source>
</evidence>
<sequence length="269" mass="30292">RRATKPGSLLRSQIPVRTWADWDDAKPGFVEIDLVSHDGGNTIGPFAFTLTVTDIATGWTENRSVPTKEAKCVLAALESIAAKMPFPILGVDSDNGAEFINVYLFLWCRNREITFTRARPTNKNDGCHVEQKNWAVVRTLVGYHRYDTAPEMLLLNEIWQLQSQLTNYFYPQQKLLSKVRDGAKVTKKYDTATTPFRRAIDHPTMTDDRIASMTRTHALINPAATQRQIQALTAQLLKVTTTKSEPSSRIRIPKRAQTHEATNPPSRAS</sequence>
<dbReference type="InterPro" id="IPR001584">
    <property type="entry name" value="Integrase_cat-core"/>
</dbReference>
<evidence type="ECO:0000259" key="2">
    <source>
        <dbReference type="PROSITE" id="PS50994"/>
    </source>
</evidence>
<accession>A0A1W9ZK50</accession>
<dbReference type="Proteomes" id="UP000192707">
    <property type="component" value="Unassembled WGS sequence"/>
</dbReference>
<reference evidence="3 4" key="1">
    <citation type="submission" date="2016-12" db="EMBL/GenBank/DDBJ databases">
        <title>The new phylogeny of genus Mycobacterium.</title>
        <authorList>
            <person name="Tortoli E."/>
            <person name="Trovato A."/>
            <person name="Cirillo D.M."/>
        </authorList>
    </citation>
    <scope>NUCLEOTIDE SEQUENCE [LARGE SCALE GENOMIC DNA]</scope>
    <source>
        <strain evidence="3 4">DSM 45069</strain>
    </source>
</reference>
<name>A0A1W9ZK50_MYCAI</name>
<dbReference type="AlphaFoldDB" id="A0A1W9ZK50"/>
<evidence type="ECO:0000313" key="4">
    <source>
        <dbReference type="Proteomes" id="UP000192707"/>
    </source>
</evidence>
<feature type="domain" description="Integrase catalytic" evidence="2">
    <location>
        <begin position="23"/>
        <end position="203"/>
    </location>
</feature>
<organism evidence="3 4">
    <name type="scientific">Mycobacterium arosiense ATCC BAA-1401 = DSM 45069</name>
    <dbReference type="NCBI Taxonomy" id="1265311"/>
    <lineage>
        <taxon>Bacteria</taxon>
        <taxon>Bacillati</taxon>
        <taxon>Actinomycetota</taxon>
        <taxon>Actinomycetes</taxon>
        <taxon>Mycobacteriales</taxon>
        <taxon>Mycobacteriaceae</taxon>
        <taxon>Mycobacterium</taxon>
        <taxon>Mycobacterium avium complex (MAC)</taxon>
    </lineage>
</organism>
<dbReference type="InterPro" id="IPR036397">
    <property type="entry name" value="RNaseH_sf"/>
</dbReference>
<protein>
    <submittedName>
        <fullName evidence="3">Transposase</fullName>
    </submittedName>
</protein>
<dbReference type="Gene3D" id="3.30.420.10">
    <property type="entry name" value="Ribonuclease H-like superfamily/Ribonuclease H"/>
    <property type="match status" value="1"/>
</dbReference>
<dbReference type="EMBL" id="MVHG01000017">
    <property type="protein sequence ID" value="ORA16619.1"/>
    <property type="molecule type" value="Genomic_DNA"/>
</dbReference>
<dbReference type="InterPro" id="IPR012337">
    <property type="entry name" value="RNaseH-like_sf"/>
</dbReference>
<proteinExistence type="predicted"/>
<dbReference type="GO" id="GO:0015074">
    <property type="term" value="P:DNA integration"/>
    <property type="evidence" value="ECO:0007669"/>
    <property type="project" value="InterPro"/>
</dbReference>
<feature type="compositionally biased region" description="Polar residues" evidence="1">
    <location>
        <begin position="259"/>
        <end position="269"/>
    </location>
</feature>
<feature type="region of interest" description="Disordered" evidence="1">
    <location>
        <begin position="243"/>
        <end position="269"/>
    </location>
</feature>
<dbReference type="Pfam" id="PF00665">
    <property type="entry name" value="rve"/>
    <property type="match status" value="1"/>
</dbReference>
<evidence type="ECO:0000256" key="1">
    <source>
        <dbReference type="SAM" id="MobiDB-lite"/>
    </source>
</evidence>
<keyword evidence="4" id="KW-1185">Reference proteome</keyword>
<dbReference type="GO" id="GO:0003676">
    <property type="term" value="F:nucleic acid binding"/>
    <property type="evidence" value="ECO:0007669"/>
    <property type="project" value="InterPro"/>
</dbReference>
<feature type="non-terminal residue" evidence="3">
    <location>
        <position position="1"/>
    </location>
</feature>
<dbReference type="SUPFAM" id="SSF53098">
    <property type="entry name" value="Ribonuclease H-like"/>
    <property type="match status" value="1"/>
</dbReference>
<comment type="caution">
    <text evidence="3">The sequence shown here is derived from an EMBL/GenBank/DDBJ whole genome shotgun (WGS) entry which is preliminary data.</text>
</comment>
<gene>
    <name evidence="3" type="ORF">BST14_10400</name>
</gene>
<dbReference type="PROSITE" id="PS50994">
    <property type="entry name" value="INTEGRASE"/>
    <property type="match status" value="1"/>
</dbReference>